<reference evidence="1 2" key="1">
    <citation type="journal article" date="2019" name="Nat. Ecol. Evol.">
        <title>Megaphylogeny resolves global patterns of mushroom evolution.</title>
        <authorList>
            <person name="Varga T."/>
            <person name="Krizsan K."/>
            <person name="Foldi C."/>
            <person name="Dima B."/>
            <person name="Sanchez-Garcia M."/>
            <person name="Sanchez-Ramirez S."/>
            <person name="Szollosi G.J."/>
            <person name="Szarkandi J.G."/>
            <person name="Papp V."/>
            <person name="Albert L."/>
            <person name="Andreopoulos W."/>
            <person name="Angelini C."/>
            <person name="Antonin V."/>
            <person name="Barry K.W."/>
            <person name="Bougher N.L."/>
            <person name="Buchanan P."/>
            <person name="Buyck B."/>
            <person name="Bense V."/>
            <person name="Catcheside P."/>
            <person name="Chovatia M."/>
            <person name="Cooper J."/>
            <person name="Damon W."/>
            <person name="Desjardin D."/>
            <person name="Finy P."/>
            <person name="Geml J."/>
            <person name="Haridas S."/>
            <person name="Hughes K."/>
            <person name="Justo A."/>
            <person name="Karasinski D."/>
            <person name="Kautmanova I."/>
            <person name="Kiss B."/>
            <person name="Kocsube S."/>
            <person name="Kotiranta H."/>
            <person name="LaButti K.M."/>
            <person name="Lechner B.E."/>
            <person name="Liimatainen K."/>
            <person name="Lipzen A."/>
            <person name="Lukacs Z."/>
            <person name="Mihaltcheva S."/>
            <person name="Morgado L.N."/>
            <person name="Niskanen T."/>
            <person name="Noordeloos M.E."/>
            <person name="Ohm R.A."/>
            <person name="Ortiz-Santana B."/>
            <person name="Ovrebo C."/>
            <person name="Racz N."/>
            <person name="Riley R."/>
            <person name="Savchenko A."/>
            <person name="Shiryaev A."/>
            <person name="Soop K."/>
            <person name="Spirin V."/>
            <person name="Szebenyi C."/>
            <person name="Tomsovsky M."/>
            <person name="Tulloss R.E."/>
            <person name="Uehling J."/>
            <person name="Grigoriev I.V."/>
            <person name="Vagvolgyi C."/>
            <person name="Papp T."/>
            <person name="Martin F.M."/>
            <person name="Miettinen O."/>
            <person name="Hibbett D.S."/>
            <person name="Nagy L.G."/>
        </authorList>
    </citation>
    <scope>NUCLEOTIDE SEQUENCE [LARGE SCALE GENOMIC DNA]</scope>
    <source>
        <strain evidence="1 2">CBS 166.37</strain>
    </source>
</reference>
<gene>
    <name evidence="1" type="ORF">BDQ12DRAFT_672070</name>
</gene>
<organism evidence="1 2">
    <name type="scientific">Crucibulum laeve</name>
    <dbReference type="NCBI Taxonomy" id="68775"/>
    <lineage>
        <taxon>Eukaryota</taxon>
        <taxon>Fungi</taxon>
        <taxon>Dikarya</taxon>
        <taxon>Basidiomycota</taxon>
        <taxon>Agaricomycotina</taxon>
        <taxon>Agaricomycetes</taxon>
        <taxon>Agaricomycetidae</taxon>
        <taxon>Agaricales</taxon>
        <taxon>Agaricineae</taxon>
        <taxon>Nidulariaceae</taxon>
        <taxon>Crucibulum</taxon>
    </lineage>
</organism>
<accession>A0A5C3LE99</accession>
<dbReference type="Proteomes" id="UP000308652">
    <property type="component" value="Unassembled WGS sequence"/>
</dbReference>
<dbReference type="AlphaFoldDB" id="A0A5C3LE99"/>
<keyword evidence="2" id="KW-1185">Reference proteome</keyword>
<evidence type="ECO:0000313" key="2">
    <source>
        <dbReference type="Proteomes" id="UP000308652"/>
    </source>
</evidence>
<evidence type="ECO:0000313" key="1">
    <source>
        <dbReference type="EMBL" id="TFK31167.1"/>
    </source>
</evidence>
<name>A0A5C3LE99_9AGAR</name>
<sequence>MSTSSSSSTTHDGPLDLDQLMASSPPPFDKAEDTKEIVEQFIQSLPLSHEIELFILLCSVTNHIGTIVKEAPKYTVSDALLENIKIYVYVTLLLSKLSAYKKDNIPCEHVFSHSKIKKMIKASLADIDADASTIYDLALAMIDGTSLSISVPLCACLALLRSMYCSDSKYWDQVDLLFGYLSEGRWGQEEGHLCF</sequence>
<dbReference type="OrthoDB" id="3236341at2759"/>
<dbReference type="EMBL" id="ML213854">
    <property type="protein sequence ID" value="TFK31167.1"/>
    <property type="molecule type" value="Genomic_DNA"/>
</dbReference>
<proteinExistence type="predicted"/>
<protein>
    <submittedName>
        <fullName evidence="1">Uncharacterized protein</fullName>
    </submittedName>
</protein>